<sequence>MSRTVAKWTLIGESESFEKLMIVKAFKEVEGGFSVIARSWGKVLIPEVCETDNLNMAFGRVGILTDHPGLISSTVNINVDDKLYPINGIEDLFESNRLNPMLACNDIESEFNQGDWASDWRSEMQESDGDFAGSELPETPLALSPEKERSPRSSEKENASGNEKSDQISRRNSKSHSLFAQSCNLENIRELNEDVLNGIRPSSCNNPAHEDCQDGPDLINDQEVGRKTLRKTKSLDLNAHPT</sequence>
<proteinExistence type="predicted"/>
<reference evidence="1 2" key="2">
    <citation type="journal article" date="2022" name="Mol. Ecol. Resour.">
        <title>The genomes of chicory, endive, great burdock and yacon provide insights into Asteraceae paleo-polyploidization history and plant inulin production.</title>
        <authorList>
            <person name="Fan W."/>
            <person name="Wang S."/>
            <person name="Wang H."/>
            <person name="Wang A."/>
            <person name="Jiang F."/>
            <person name="Liu H."/>
            <person name="Zhao H."/>
            <person name="Xu D."/>
            <person name="Zhang Y."/>
        </authorList>
    </citation>
    <scope>NUCLEOTIDE SEQUENCE [LARGE SCALE GENOMIC DNA]</scope>
    <source>
        <strain evidence="2">cv. Punajuju</strain>
        <tissue evidence="1">Leaves</tissue>
    </source>
</reference>
<organism evidence="1 2">
    <name type="scientific">Cichorium intybus</name>
    <name type="common">Chicory</name>
    <dbReference type="NCBI Taxonomy" id="13427"/>
    <lineage>
        <taxon>Eukaryota</taxon>
        <taxon>Viridiplantae</taxon>
        <taxon>Streptophyta</taxon>
        <taxon>Embryophyta</taxon>
        <taxon>Tracheophyta</taxon>
        <taxon>Spermatophyta</taxon>
        <taxon>Magnoliopsida</taxon>
        <taxon>eudicotyledons</taxon>
        <taxon>Gunneridae</taxon>
        <taxon>Pentapetalae</taxon>
        <taxon>asterids</taxon>
        <taxon>campanulids</taxon>
        <taxon>Asterales</taxon>
        <taxon>Asteraceae</taxon>
        <taxon>Cichorioideae</taxon>
        <taxon>Cichorieae</taxon>
        <taxon>Cichoriinae</taxon>
        <taxon>Cichorium</taxon>
    </lineage>
</organism>
<reference evidence="2" key="1">
    <citation type="journal article" date="2022" name="Mol. Ecol. Resour.">
        <title>The genomes of chicory, endive, great burdock and yacon provide insights into Asteraceae palaeo-polyploidization history and plant inulin production.</title>
        <authorList>
            <person name="Fan W."/>
            <person name="Wang S."/>
            <person name="Wang H."/>
            <person name="Wang A."/>
            <person name="Jiang F."/>
            <person name="Liu H."/>
            <person name="Zhao H."/>
            <person name="Xu D."/>
            <person name="Zhang Y."/>
        </authorList>
    </citation>
    <scope>NUCLEOTIDE SEQUENCE [LARGE SCALE GENOMIC DNA]</scope>
    <source>
        <strain evidence="2">cv. Punajuju</strain>
    </source>
</reference>
<name>A0ACB9D0A1_CICIN</name>
<evidence type="ECO:0000313" key="1">
    <source>
        <dbReference type="EMBL" id="KAI3739752.1"/>
    </source>
</evidence>
<dbReference type="Proteomes" id="UP001055811">
    <property type="component" value="Linkage Group LG05"/>
</dbReference>
<protein>
    <submittedName>
        <fullName evidence="1">Uncharacterized protein</fullName>
    </submittedName>
</protein>
<accession>A0ACB9D0A1</accession>
<dbReference type="EMBL" id="CM042013">
    <property type="protein sequence ID" value="KAI3739752.1"/>
    <property type="molecule type" value="Genomic_DNA"/>
</dbReference>
<keyword evidence="2" id="KW-1185">Reference proteome</keyword>
<comment type="caution">
    <text evidence="1">The sequence shown here is derived from an EMBL/GenBank/DDBJ whole genome shotgun (WGS) entry which is preliminary data.</text>
</comment>
<gene>
    <name evidence="1" type="ORF">L2E82_30163</name>
</gene>
<evidence type="ECO:0000313" key="2">
    <source>
        <dbReference type="Proteomes" id="UP001055811"/>
    </source>
</evidence>